<accession>A0ACB6S5G2</accession>
<protein>
    <submittedName>
        <fullName evidence="1">Uncharacterized protein</fullName>
    </submittedName>
</protein>
<comment type="caution">
    <text evidence="1">The sequence shown here is derived from an EMBL/GenBank/DDBJ whole genome shotgun (WGS) entry which is preliminary data.</text>
</comment>
<proteinExistence type="predicted"/>
<keyword evidence="2" id="KW-1185">Reference proteome</keyword>
<reference evidence="1" key="1">
    <citation type="journal article" date="2020" name="Stud. Mycol.">
        <title>101 Dothideomycetes genomes: a test case for predicting lifestyles and emergence of pathogens.</title>
        <authorList>
            <person name="Haridas S."/>
            <person name="Albert R."/>
            <person name="Binder M."/>
            <person name="Bloem J."/>
            <person name="Labutti K."/>
            <person name="Salamov A."/>
            <person name="Andreopoulos B."/>
            <person name="Baker S."/>
            <person name="Barry K."/>
            <person name="Bills G."/>
            <person name="Bluhm B."/>
            <person name="Cannon C."/>
            <person name="Castanera R."/>
            <person name="Culley D."/>
            <person name="Daum C."/>
            <person name="Ezra D."/>
            <person name="Gonzalez J."/>
            <person name="Henrissat B."/>
            <person name="Kuo A."/>
            <person name="Liang C."/>
            <person name="Lipzen A."/>
            <person name="Lutzoni F."/>
            <person name="Magnuson J."/>
            <person name="Mondo S."/>
            <person name="Nolan M."/>
            <person name="Ohm R."/>
            <person name="Pangilinan J."/>
            <person name="Park H.-J."/>
            <person name="Ramirez L."/>
            <person name="Alfaro M."/>
            <person name="Sun H."/>
            <person name="Tritt A."/>
            <person name="Yoshinaga Y."/>
            <person name="Zwiers L.-H."/>
            <person name="Turgeon B."/>
            <person name="Goodwin S."/>
            <person name="Spatafora J."/>
            <person name="Crous P."/>
            <person name="Grigoriev I."/>
        </authorList>
    </citation>
    <scope>NUCLEOTIDE SEQUENCE</scope>
    <source>
        <strain evidence="1">CBS 525.71</strain>
    </source>
</reference>
<dbReference type="Proteomes" id="UP000799754">
    <property type="component" value="Unassembled WGS sequence"/>
</dbReference>
<sequence length="321" mass="35940">MPCSSAVLMSDQSNTYAMFKSLLESILSSSVSRFFDQHNYHGCTLTGREVESYRAGYPRFAALVGAHHSFQMYRRFARLRTRVLLLKQDRLSMLEQQLDSVDESERSPLFLGSSRDDQNQKRTALLLEVDAALADYDDFVERSSRMLSGESAKRRDVRSLQNWIEGNGCLSWEESDFLAHCNDLRRLVPTEDDATARFEGWVEDRLGWMVQKLQKRSAYPRLSSDPKVFISTTAFVGSVARVLVVFLIIVFLSLPIIVCRSIESSSARLGVIVFSLIVFLLVLAGVVTKRTNELFLAGATYTTVLVVFVSSSDISASGVGG</sequence>
<organism evidence="1 2">
    <name type="scientific">Macroventuria anomochaeta</name>
    <dbReference type="NCBI Taxonomy" id="301207"/>
    <lineage>
        <taxon>Eukaryota</taxon>
        <taxon>Fungi</taxon>
        <taxon>Dikarya</taxon>
        <taxon>Ascomycota</taxon>
        <taxon>Pezizomycotina</taxon>
        <taxon>Dothideomycetes</taxon>
        <taxon>Pleosporomycetidae</taxon>
        <taxon>Pleosporales</taxon>
        <taxon>Pleosporineae</taxon>
        <taxon>Didymellaceae</taxon>
        <taxon>Macroventuria</taxon>
    </lineage>
</organism>
<gene>
    <name evidence="1" type="ORF">BU25DRAFT_446986</name>
</gene>
<evidence type="ECO:0000313" key="2">
    <source>
        <dbReference type="Proteomes" id="UP000799754"/>
    </source>
</evidence>
<evidence type="ECO:0000313" key="1">
    <source>
        <dbReference type="EMBL" id="KAF2629496.1"/>
    </source>
</evidence>
<name>A0ACB6S5G2_9PLEO</name>
<dbReference type="EMBL" id="MU006709">
    <property type="protein sequence ID" value="KAF2629496.1"/>
    <property type="molecule type" value="Genomic_DNA"/>
</dbReference>